<keyword evidence="2" id="KW-0963">Cytoplasm</keyword>
<dbReference type="RefSeq" id="WP_148867122.1">
    <property type="nucleotide sequence ID" value="NZ_VNHO01000012.1"/>
</dbReference>
<comment type="caution">
    <text evidence="3">The sequence shown here is derived from an EMBL/GenBank/DDBJ whole genome shotgun (WGS) entry which is preliminary data.</text>
</comment>
<sequence length="119" mass="13649">MEFSRTDRVSGEIKKAVSEIINNELKDPRIQGLISVTKVEVSKDLRHAKIFLSIYGEESVKQNALEGIKNAEGFIRRELANRVRLKFIPELNFKLDESIEYGIHISKLLKDINYSGNED</sequence>
<evidence type="ECO:0000313" key="3">
    <source>
        <dbReference type="EMBL" id="TYP54295.1"/>
    </source>
</evidence>
<organism evidence="3 4">
    <name type="scientific">Thermosediminibacter litoriperuensis</name>
    <dbReference type="NCBI Taxonomy" id="291989"/>
    <lineage>
        <taxon>Bacteria</taxon>
        <taxon>Bacillati</taxon>
        <taxon>Bacillota</taxon>
        <taxon>Clostridia</taxon>
        <taxon>Thermosediminibacterales</taxon>
        <taxon>Thermosediminibacteraceae</taxon>
        <taxon>Thermosediminibacter</taxon>
    </lineage>
</organism>
<protein>
    <recommendedName>
        <fullName evidence="2">Ribosome-binding factor A</fullName>
    </recommendedName>
</protein>
<keyword evidence="1 2" id="KW-0690">Ribosome biogenesis</keyword>
<dbReference type="SUPFAM" id="SSF89919">
    <property type="entry name" value="Ribosome-binding factor A, RbfA"/>
    <property type="match status" value="1"/>
</dbReference>
<comment type="similarity">
    <text evidence="2">Belongs to the RbfA family.</text>
</comment>
<name>A0A5S5AR07_9FIRM</name>
<dbReference type="AlphaFoldDB" id="A0A5S5AR07"/>
<comment type="subcellular location">
    <subcellularLocation>
        <location evidence="2">Cytoplasm</location>
    </subcellularLocation>
</comment>
<reference evidence="3 4" key="1">
    <citation type="submission" date="2019-07" db="EMBL/GenBank/DDBJ databases">
        <title>Genomic Encyclopedia of Type Strains, Phase I: the one thousand microbial genomes (KMG-I) project.</title>
        <authorList>
            <person name="Kyrpides N."/>
        </authorList>
    </citation>
    <scope>NUCLEOTIDE SEQUENCE [LARGE SCALE GENOMIC DNA]</scope>
    <source>
        <strain evidence="3 4">DSM 16647</strain>
    </source>
</reference>
<dbReference type="InterPro" id="IPR020053">
    <property type="entry name" value="Ribosome-bd_factorA_CS"/>
</dbReference>
<accession>A0A5S5AR07</accession>
<dbReference type="Gene3D" id="3.30.300.20">
    <property type="match status" value="1"/>
</dbReference>
<dbReference type="EMBL" id="VNHO01000012">
    <property type="protein sequence ID" value="TYP54295.1"/>
    <property type="molecule type" value="Genomic_DNA"/>
</dbReference>
<dbReference type="OrthoDB" id="307788at2"/>
<dbReference type="GO" id="GO:0030490">
    <property type="term" value="P:maturation of SSU-rRNA"/>
    <property type="evidence" value="ECO:0007669"/>
    <property type="project" value="UniProtKB-UniRule"/>
</dbReference>
<comment type="function">
    <text evidence="2">One of several proteins that assist in the late maturation steps of the functional core of the 30S ribosomal subunit. Associates with free 30S ribosomal subunits (but not with 30S subunits that are part of 70S ribosomes or polysomes). Required for efficient processing of 16S rRNA. May interact with the 5'-terminal helix region of 16S rRNA.</text>
</comment>
<comment type="subunit">
    <text evidence="2">Monomer. Binds 30S ribosomal subunits, but not 50S ribosomal subunits or 70S ribosomes.</text>
</comment>
<dbReference type="PANTHER" id="PTHR33515:SF1">
    <property type="entry name" value="RIBOSOME-BINDING FACTOR A, CHLOROPLASTIC-RELATED"/>
    <property type="match status" value="1"/>
</dbReference>
<keyword evidence="4" id="KW-1185">Reference proteome</keyword>
<dbReference type="Pfam" id="PF02033">
    <property type="entry name" value="RBFA"/>
    <property type="match status" value="1"/>
</dbReference>
<dbReference type="PROSITE" id="PS01319">
    <property type="entry name" value="RBFA"/>
    <property type="match status" value="1"/>
</dbReference>
<evidence type="ECO:0000313" key="4">
    <source>
        <dbReference type="Proteomes" id="UP000322294"/>
    </source>
</evidence>
<dbReference type="GO" id="GO:0043024">
    <property type="term" value="F:ribosomal small subunit binding"/>
    <property type="evidence" value="ECO:0007669"/>
    <property type="project" value="TreeGrafter"/>
</dbReference>
<dbReference type="HAMAP" id="MF_00003">
    <property type="entry name" value="RbfA"/>
    <property type="match status" value="1"/>
</dbReference>
<dbReference type="Proteomes" id="UP000322294">
    <property type="component" value="Unassembled WGS sequence"/>
</dbReference>
<evidence type="ECO:0000256" key="2">
    <source>
        <dbReference type="HAMAP-Rule" id="MF_00003"/>
    </source>
</evidence>
<proteinExistence type="inferred from homology"/>
<dbReference type="GO" id="GO:0005829">
    <property type="term" value="C:cytosol"/>
    <property type="evidence" value="ECO:0007669"/>
    <property type="project" value="TreeGrafter"/>
</dbReference>
<dbReference type="InterPro" id="IPR015946">
    <property type="entry name" value="KH_dom-like_a/b"/>
</dbReference>
<dbReference type="InterPro" id="IPR000238">
    <property type="entry name" value="RbfA"/>
</dbReference>
<evidence type="ECO:0000256" key="1">
    <source>
        <dbReference type="ARBA" id="ARBA00022517"/>
    </source>
</evidence>
<dbReference type="InterPro" id="IPR023799">
    <property type="entry name" value="RbfA_dom_sf"/>
</dbReference>
<dbReference type="NCBIfam" id="TIGR00082">
    <property type="entry name" value="rbfA"/>
    <property type="match status" value="1"/>
</dbReference>
<gene>
    <name evidence="2" type="primary">rbfA</name>
    <name evidence="3" type="ORF">LZ11_01362</name>
</gene>
<dbReference type="PANTHER" id="PTHR33515">
    <property type="entry name" value="RIBOSOME-BINDING FACTOR A, CHLOROPLASTIC-RELATED"/>
    <property type="match status" value="1"/>
</dbReference>